<evidence type="ECO:0000259" key="3">
    <source>
        <dbReference type="PROSITE" id="PS50043"/>
    </source>
</evidence>
<dbReference type="PROSITE" id="PS00622">
    <property type="entry name" value="HTH_LUXR_1"/>
    <property type="match status" value="1"/>
</dbReference>
<dbReference type="GO" id="GO:0005737">
    <property type="term" value="C:cytoplasm"/>
    <property type="evidence" value="ECO:0007669"/>
    <property type="project" value="TreeGrafter"/>
</dbReference>
<evidence type="ECO:0000256" key="2">
    <source>
        <dbReference type="ARBA" id="ARBA00022840"/>
    </source>
</evidence>
<dbReference type="SUPFAM" id="SSF48452">
    <property type="entry name" value="TPR-like"/>
    <property type="match status" value="1"/>
</dbReference>
<dbReference type="Gene3D" id="3.40.50.300">
    <property type="entry name" value="P-loop containing nucleotide triphosphate hydrolases"/>
    <property type="match status" value="1"/>
</dbReference>
<dbReference type="PANTHER" id="PTHR16305:SF35">
    <property type="entry name" value="TRANSCRIPTIONAL ACTIVATOR DOMAIN"/>
    <property type="match status" value="1"/>
</dbReference>
<dbReference type="InterPro" id="IPR041664">
    <property type="entry name" value="AAA_16"/>
</dbReference>
<dbReference type="InterPro" id="IPR000792">
    <property type="entry name" value="Tscrpt_reg_LuxR_C"/>
</dbReference>
<sequence>MLPRRPRDPPLARRWLRGKGLSVIGREPELAELQKLLESVTASGVGKVAVVEGEAGIGKTALVTAFAQTATAAGVRRLRCAGFQREALAGFAALHELLHPVLDQAETLPPRQRAALLTAFGLQEGPAPDRLLISLAVLGLLEEVAASQPLLLLIEDAPWLDPSSAEVLGFLARRLEGAPILLVATVRTAGSDSAPAERGSEVLQSSAAARIQLSALSHEHSEQLLDTVAASGDLAAAMRRRVLQEAGGNPLALREFTSALRARGLGEQPPTSAPLPTTRRLEAAFLSEVADLPQNSRTLLLLAAAGEEASLPQLLTAGHVLGLSPQDLVALERADLVTVIGDRLQLRHPLLRSAVYGAASVIERAAAHRVLATAVTDSARAAWHRSAATFGRDESVAAALESSADHAAERGARAEAAAALRRAAELSPDPDEQVRRLIQAAELARQAGLVETVEQTIQLAEPLAVTPQRRYELSQVRGILGTYIGKDNDNTADQFAFAHALAGASGTDLPQVRARVLTAAAFGVINRTTGDIAQDAAKRREVYDALAAIDLGGWDDYQQLGLAALDPLGRAQVMRPVLPDLARSLGDNLPLLLGVGQVAEHLHDLTTARFAWATTAEEFNRSGTSGDVGQSLALLANLRLIAGQVGEARADGENARRMALDLGLPVVAAAAEAGLARTYLWAGRPQEAAAAVRRARQHHSGTQIVQAAANISWSAGLVALHERRYSDALAEMRAVGLHRAHAQWAVADLTEAAVRCGRGDEVEEFVAQVEHAAGVLQSGLLAMLVHRSRALLSDGPAAGDHFEAALTAGEGSGAPLEVARTHLLYGQWLRRTRRVLEARRHLGDALRQFEATGGSSSSLAVRATAELRAAGSAPSQRVEAPTTWMLTAQELQIAQLAAEGLTNKEIADRLYLSHRTVSSHLYRVFPKLGIAHRHQLRDALSYAHDQENRTSASGV</sequence>
<dbReference type="EMBL" id="CP000750">
    <property type="protein sequence ID" value="ABS03804.1"/>
    <property type="molecule type" value="Genomic_DNA"/>
</dbReference>
<dbReference type="Proteomes" id="UP000001116">
    <property type="component" value="Chromosome"/>
</dbReference>
<dbReference type="KEGG" id="kra:Krad_2323"/>
<protein>
    <submittedName>
        <fullName evidence="4">Regulatory protein LuxR</fullName>
    </submittedName>
</protein>
<reference evidence="5" key="1">
    <citation type="journal article" date="2008" name="PLoS ONE">
        <title>Survival in nuclear waste, extreme resistance, and potential applications gleaned from the genome sequence of Kineococcus radiotolerans SRS30216.</title>
        <authorList>
            <person name="Bagwell C.E."/>
            <person name="Bhat S."/>
            <person name="Hawkins G.M."/>
            <person name="Smith B.W."/>
            <person name="Biswas T."/>
            <person name="Hoover T.R."/>
            <person name="Saunders E."/>
            <person name="Han C.S."/>
            <person name="Tsodikov O.V."/>
            <person name="Shimkets L.J."/>
        </authorList>
    </citation>
    <scope>NUCLEOTIDE SEQUENCE [LARGE SCALE GENOMIC DNA]</scope>
    <source>
        <strain evidence="5">ATCC BAA-149 / DSM 14245 / SRS30216</strain>
    </source>
</reference>
<proteinExistence type="predicted"/>
<dbReference type="eggNOG" id="COG2197">
    <property type="taxonomic scope" value="Bacteria"/>
</dbReference>
<dbReference type="Pfam" id="PF13191">
    <property type="entry name" value="AAA_16"/>
    <property type="match status" value="1"/>
</dbReference>
<dbReference type="SMART" id="SM00421">
    <property type="entry name" value="HTH_LUXR"/>
    <property type="match status" value="1"/>
</dbReference>
<dbReference type="InterPro" id="IPR036388">
    <property type="entry name" value="WH-like_DNA-bd_sf"/>
</dbReference>
<dbReference type="PROSITE" id="PS50043">
    <property type="entry name" value="HTH_LUXR_2"/>
    <property type="match status" value="1"/>
</dbReference>
<dbReference type="PRINTS" id="PR00038">
    <property type="entry name" value="HTHLUXR"/>
</dbReference>
<evidence type="ECO:0000313" key="4">
    <source>
        <dbReference type="EMBL" id="ABS03804.1"/>
    </source>
</evidence>
<dbReference type="Pfam" id="PF00196">
    <property type="entry name" value="GerE"/>
    <property type="match status" value="1"/>
</dbReference>
<dbReference type="eggNOG" id="COG3899">
    <property type="taxonomic scope" value="Bacteria"/>
</dbReference>
<dbReference type="GO" id="GO:0004016">
    <property type="term" value="F:adenylate cyclase activity"/>
    <property type="evidence" value="ECO:0007669"/>
    <property type="project" value="TreeGrafter"/>
</dbReference>
<dbReference type="GO" id="GO:0003677">
    <property type="term" value="F:DNA binding"/>
    <property type="evidence" value="ECO:0007669"/>
    <property type="project" value="InterPro"/>
</dbReference>
<evidence type="ECO:0000313" key="5">
    <source>
        <dbReference type="Proteomes" id="UP000001116"/>
    </source>
</evidence>
<keyword evidence="2" id="KW-0067">ATP-binding</keyword>
<feature type="domain" description="HTH luxR-type" evidence="3">
    <location>
        <begin position="879"/>
        <end position="947"/>
    </location>
</feature>
<gene>
    <name evidence="4" type="ordered locus">Krad_2323</name>
</gene>
<dbReference type="GO" id="GO:0006355">
    <property type="term" value="P:regulation of DNA-templated transcription"/>
    <property type="evidence" value="ECO:0007669"/>
    <property type="project" value="InterPro"/>
</dbReference>
<evidence type="ECO:0000256" key="1">
    <source>
        <dbReference type="ARBA" id="ARBA00022741"/>
    </source>
</evidence>
<name>A6WAG5_KINRD</name>
<organism evidence="4 5">
    <name type="scientific">Kineococcus radiotolerans (strain ATCC BAA-149 / DSM 14245 / SRS30216)</name>
    <dbReference type="NCBI Taxonomy" id="266940"/>
    <lineage>
        <taxon>Bacteria</taxon>
        <taxon>Bacillati</taxon>
        <taxon>Actinomycetota</taxon>
        <taxon>Actinomycetes</taxon>
        <taxon>Kineosporiales</taxon>
        <taxon>Kineosporiaceae</taxon>
        <taxon>Kineococcus</taxon>
    </lineage>
</organism>
<dbReference type="GO" id="GO:0005524">
    <property type="term" value="F:ATP binding"/>
    <property type="evidence" value="ECO:0007669"/>
    <property type="project" value="UniProtKB-KW"/>
</dbReference>
<dbReference type="SUPFAM" id="SSF46894">
    <property type="entry name" value="C-terminal effector domain of the bipartite response regulators"/>
    <property type="match status" value="1"/>
</dbReference>
<dbReference type="SUPFAM" id="SSF52540">
    <property type="entry name" value="P-loop containing nucleoside triphosphate hydrolases"/>
    <property type="match status" value="1"/>
</dbReference>
<dbReference type="PANTHER" id="PTHR16305">
    <property type="entry name" value="TESTICULAR SOLUBLE ADENYLYL CYCLASE"/>
    <property type="match status" value="1"/>
</dbReference>
<keyword evidence="1" id="KW-0547">Nucleotide-binding</keyword>
<dbReference type="InterPro" id="IPR011990">
    <property type="entry name" value="TPR-like_helical_dom_sf"/>
</dbReference>
<dbReference type="InterPro" id="IPR027417">
    <property type="entry name" value="P-loop_NTPase"/>
</dbReference>
<accession>A6WAG5</accession>
<dbReference type="STRING" id="266940.Krad_2323"/>
<dbReference type="CDD" id="cd06170">
    <property type="entry name" value="LuxR_C_like"/>
    <property type="match status" value="1"/>
</dbReference>
<dbReference type="InterPro" id="IPR016032">
    <property type="entry name" value="Sig_transdc_resp-reg_C-effctor"/>
</dbReference>
<dbReference type="Gene3D" id="1.10.10.10">
    <property type="entry name" value="Winged helix-like DNA-binding domain superfamily/Winged helix DNA-binding domain"/>
    <property type="match status" value="1"/>
</dbReference>
<dbReference type="AlphaFoldDB" id="A6WAG5"/>
<dbReference type="HOGENOM" id="CLU_006850_4_1_11"/>
<keyword evidence="5" id="KW-1185">Reference proteome</keyword>